<feature type="domain" description="FMN-binding" evidence="2">
    <location>
        <begin position="58"/>
        <end position="128"/>
    </location>
</feature>
<dbReference type="EMBL" id="MCIA01000031">
    <property type="protein sequence ID" value="RKD30485.1"/>
    <property type="molecule type" value="Genomic_DNA"/>
</dbReference>
<dbReference type="AlphaFoldDB" id="A0A419SZ50"/>
<dbReference type="SMART" id="SM00900">
    <property type="entry name" value="FMN_bind"/>
    <property type="match status" value="1"/>
</dbReference>
<comment type="caution">
    <text evidence="3">The sequence shown here is derived from an EMBL/GenBank/DDBJ whole genome shotgun (WGS) entry which is preliminary data.</text>
</comment>
<evidence type="ECO:0000256" key="1">
    <source>
        <dbReference type="SAM" id="Phobius"/>
    </source>
</evidence>
<evidence type="ECO:0000313" key="4">
    <source>
        <dbReference type="Proteomes" id="UP000284277"/>
    </source>
</evidence>
<evidence type="ECO:0000313" key="3">
    <source>
        <dbReference type="EMBL" id="RKD30485.1"/>
    </source>
</evidence>
<dbReference type="RefSeq" id="WP_158585086.1">
    <property type="nucleotide sequence ID" value="NZ_MCIA01000031.1"/>
</dbReference>
<keyword evidence="4" id="KW-1185">Reference proteome</keyword>
<feature type="transmembrane region" description="Helical" evidence="1">
    <location>
        <begin position="7"/>
        <end position="26"/>
    </location>
</feature>
<proteinExistence type="predicted"/>
<name>A0A419SZ50_9FIRM</name>
<keyword evidence="1" id="KW-1133">Transmembrane helix</keyword>
<dbReference type="Pfam" id="PF04205">
    <property type="entry name" value="FMN_bind"/>
    <property type="match status" value="1"/>
</dbReference>
<dbReference type="OrthoDB" id="307864at2"/>
<sequence>MKKALRVILILVVAIIAIGVVGLFFLTRGLKSGSKVEISSINPSSLDDGIYKGSYSAGRWSNELAVTMKGGKIQEIKIIKDMDIAPPEISNEIFSRVIKLQNTNVDAVSGATVTSKAYLKSIETALTK</sequence>
<dbReference type="GO" id="GO:0016020">
    <property type="term" value="C:membrane"/>
    <property type="evidence" value="ECO:0007669"/>
    <property type="project" value="InterPro"/>
</dbReference>
<dbReference type="GO" id="GO:0010181">
    <property type="term" value="F:FMN binding"/>
    <property type="evidence" value="ECO:0007669"/>
    <property type="project" value="InterPro"/>
</dbReference>
<evidence type="ECO:0000259" key="2">
    <source>
        <dbReference type="SMART" id="SM00900"/>
    </source>
</evidence>
<keyword evidence="1" id="KW-0472">Membrane</keyword>
<reference evidence="3 4" key="1">
    <citation type="submission" date="2016-08" db="EMBL/GenBank/DDBJ databases">
        <title>A new outlook on sporulation: Clostridium algidixylanolyticum.</title>
        <authorList>
            <person name="Poppleton D.I."/>
            <person name="Gribaldo S."/>
        </authorList>
    </citation>
    <scope>NUCLEOTIDE SEQUENCE [LARGE SCALE GENOMIC DNA]</scope>
    <source>
        <strain evidence="3 4">SPL73</strain>
    </source>
</reference>
<dbReference type="InterPro" id="IPR007329">
    <property type="entry name" value="FMN-bd"/>
</dbReference>
<dbReference type="Gene3D" id="3.90.1010.20">
    <property type="match status" value="1"/>
</dbReference>
<accession>A0A419SZ50</accession>
<protein>
    <recommendedName>
        <fullName evidence="2">FMN-binding domain-containing protein</fullName>
    </recommendedName>
</protein>
<keyword evidence="1" id="KW-0812">Transmembrane</keyword>
<gene>
    <name evidence="3" type="ORF">BET01_06780</name>
</gene>
<dbReference type="Proteomes" id="UP000284277">
    <property type="component" value="Unassembled WGS sequence"/>
</dbReference>
<organism evidence="3 4">
    <name type="scientific">Lacrimispora algidixylanolytica</name>
    <dbReference type="NCBI Taxonomy" id="94868"/>
    <lineage>
        <taxon>Bacteria</taxon>
        <taxon>Bacillati</taxon>
        <taxon>Bacillota</taxon>
        <taxon>Clostridia</taxon>
        <taxon>Lachnospirales</taxon>
        <taxon>Lachnospiraceae</taxon>
        <taxon>Lacrimispora</taxon>
    </lineage>
</organism>